<gene>
    <name evidence="2" type="ORF">RI844_08070</name>
</gene>
<dbReference type="Proteomes" id="UP001301442">
    <property type="component" value="Chromosome"/>
</dbReference>
<keyword evidence="1" id="KW-1133">Transmembrane helix</keyword>
<evidence type="ECO:0000256" key="1">
    <source>
        <dbReference type="SAM" id="Phobius"/>
    </source>
</evidence>
<evidence type="ECO:0000313" key="3">
    <source>
        <dbReference type="Proteomes" id="UP001301442"/>
    </source>
</evidence>
<name>A0ABZ0GTR7_9GAMM</name>
<organism evidence="2 3">
    <name type="scientific">Thalassotalea fonticola</name>
    <dbReference type="NCBI Taxonomy" id="3065649"/>
    <lineage>
        <taxon>Bacteria</taxon>
        <taxon>Pseudomonadati</taxon>
        <taxon>Pseudomonadota</taxon>
        <taxon>Gammaproteobacteria</taxon>
        <taxon>Alteromonadales</taxon>
        <taxon>Colwelliaceae</taxon>
        <taxon>Thalassotalea</taxon>
    </lineage>
</organism>
<dbReference type="PROSITE" id="PS00409">
    <property type="entry name" value="PROKAR_NTER_METHYL"/>
    <property type="match status" value="1"/>
</dbReference>
<keyword evidence="3" id="KW-1185">Reference proteome</keyword>
<dbReference type="EMBL" id="CP136600">
    <property type="protein sequence ID" value="WOH39166.1"/>
    <property type="molecule type" value="Genomic_DNA"/>
</dbReference>
<proteinExistence type="predicted"/>
<dbReference type="InterPro" id="IPR012902">
    <property type="entry name" value="N_methyl_site"/>
</dbReference>
<sequence length="266" mass="28897">MLKNTNKLSFNKGFTLIELLLSMIFGLIVLSGVIYVYLAVIVSSSETLKSTKLNTQLMTIMSVMVNDIRRAGFWDNPNALPSADNPFNVDDDTLLTIFSSATASVDENTDTDGYCLLFTYDKNGDGSVDAAGDVEYFGFRYSRSDGAVEMAVNTAQVPAITCSGGTWHSLSDPELIEITSLTFNPAESACVNSSEPDGLDSVSDADTTVDDDGEKDCYTVTPTVGQMTVETREILITLAGRLKSDSEVTAKIKQTVRVRNDVVRMR</sequence>
<keyword evidence="1" id="KW-0472">Membrane</keyword>
<feature type="transmembrane region" description="Helical" evidence="1">
    <location>
        <begin position="20"/>
        <end position="42"/>
    </location>
</feature>
<accession>A0ABZ0GTR7</accession>
<protein>
    <recommendedName>
        <fullName evidence="4">Prepilin-type N-terminal cleavage/methylation domain-containing protein</fullName>
    </recommendedName>
</protein>
<evidence type="ECO:0008006" key="4">
    <source>
        <dbReference type="Google" id="ProtNLM"/>
    </source>
</evidence>
<keyword evidence="1" id="KW-0812">Transmembrane</keyword>
<dbReference type="RefSeq" id="WP_348397933.1">
    <property type="nucleotide sequence ID" value="NZ_CP136600.1"/>
</dbReference>
<evidence type="ECO:0000313" key="2">
    <source>
        <dbReference type="EMBL" id="WOH39166.1"/>
    </source>
</evidence>
<reference evidence="2 3" key="1">
    <citation type="submission" date="2023-09" db="EMBL/GenBank/DDBJ databases">
        <authorList>
            <person name="Qi X."/>
        </authorList>
    </citation>
    <scope>NUCLEOTIDE SEQUENCE [LARGE SCALE GENOMIC DNA]</scope>
    <source>
        <strain evidence="2 3">S1-1</strain>
    </source>
</reference>